<evidence type="ECO:0000313" key="2">
    <source>
        <dbReference type="Proteomes" id="UP000828251"/>
    </source>
</evidence>
<dbReference type="AlphaFoldDB" id="A0A9D3WFR1"/>
<comment type="caution">
    <text evidence="1">The sequence shown here is derived from an EMBL/GenBank/DDBJ whole genome shotgun (WGS) entry which is preliminary data.</text>
</comment>
<gene>
    <name evidence="1" type="ORF">J1N35_005846</name>
</gene>
<dbReference type="EMBL" id="JAIQCV010000002">
    <property type="protein sequence ID" value="KAH1122686.1"/>
    <property type="molecule type" value="Genomic_DNA"/>
</dbReference>
<protein>
    <submittedName>
        <fullName evidence="1">Uncharacterized protein</fullName>
    </submittedName>
</protein>
<dbReference type="Proteomes" id="UP000828251">
    <property type="component" value="Unassembled WGS sequence"/>
</dbReference>
<keyword evidence="2" id="KW-1185">Reference proteome</keyword>
<evidence type="ECO:0000313" key="1">
    <source>
        <dbReference type="EMBL" id="KAH1122686.1"/>
    </source>
</evidence>
<sequence>MARCFQIFLQQAVERTVTKMTSAHSHLPQPSSGNAKHSAISILRTCVDDTLPDFCHCVIKAVIGQSQTFLSPTHQVTE</sequence>
<organism evidence="1 2">
    <name type="scientific">Gossypium stocksii</name>
    <dbReference type="NCBI Taxonomy" id="47602"/>
    <lineage>
        <taxon>Eukaryota</taxon>
        <taxon>Viridiplantae</taxon>
        <taxon>Streptophyta</taxon>
        <taxon>Embryophyta</taxon>
        <taxon>Tracheophyta</taxon>
        <taxon>Spermatophyta</taxon>
        <taxon>Magnoliopsida</taxon>
        <taxon>eudicotyledons</taxon>
        <taxon>Gunneridae</taxon>
        <taxon>Pentapetalae</taxon>
        <taxon>rosids</taxon>
        <taxon>malvids</taxon>
        <taxon>Malvales</taxon>
        <taxon>Malvaceae</taxon>
        <taxon>Malvoideae</taxon>
        <taxon>Gossypium</taxon>
    </lineage>
</organism>
<accession>A0A9D3WFR1</accession>
<proteinExistence type="predicted"/>
<reference evidence="1 2" key="1">
    <citation type="journal article" date="2021" name="Plant Biotechnol. J.">
        <title>Multi-omics assisted identification of the key and species-specific regulatory components of drought-tolerant mechanisms in Gossypium stocksii.</title>
        <authorList>
            <person name="Yu D."/>
            <person name="Ke L."/>
            <person name="Zhang D."/>
            <person name="Wu Y."/>
            <person name="Sun Y."/>
            <person name="Mei J."/>
            <person name="Sun J."/>
            <person name="Sun Y."/>
        </authorList>
    </citation>
    <scope>NUCLEOTIDE SEQUENCE [LARGE SCALE GENOMIC DNA]</scope>
    <source>
        <strain evidence="2">cv. E1</strain>
        <tissue evidence="1">Leaf</tissue>
    </source>
</reference>
<name>A0A9D3WFR1_9ROSI</name>